<evidence type="ECO:0000313" key="1">
    <source>
        <dbReference type="EMBL" id="VAV91539.1"/>
    </source>
</evidence>
<sequence length="146" mass="17060">MQDLFIYKRQIQFGDTDAVGIVYTVRFFDYCMEAIDAWQREYLDIDWFDMVDKRRIGTPMVKIDMSMTGPLARGKAHITLLITRVGKSSVIYQLHGRDEDGNDCFLANFTYCLTDCTYFKPIPIPAYFRPIMEDYHQLSLASNEIL</sequence>
<reference evidence="1" key="1">
    <citation type="submission" date="2018-06" db="EMBL/GenBank/DDBJ databases">
        <authorList>
            <person name="Zhirakovskaya E."/>
        </authorList>
    </citation>
    <scope>NUCLEOTIDE SEQUENCE</scope>
</reference>
<evidence type="ECO:0008006" key="2">
    <source>
        <dbReference type="Google" id="ProtNLM"/>
    </source>
</evidence>
<dbReference type="EMBL" id="UOED01000068">
    <property type="protein sequence ID" value="VAV91539.1"/>
    <property type="molecule type" value="Genomic_DNA"/>
</dbReference>
<organism evidence="1">
    <name type="scientific">hydrothermal vent metagenome</name>
    <dbReference type="NCBI Taxonomy" id="652676"/>
    <lineage>
        <taxon>unclassified sequences</taxon>
        <taxon>metagenomes</taxon>
        <taxon>ecological metagenomes</taxon>
    </lineage>
</organism>
<name>A0A3B0RHS9_9ZZZZ</name>
<dbReference type="AlphaFoldDB" id="A0A3B0RHS9"/>
<dbReference type="CDD" id="cd00586">
    <property type="entry name" value="4HBT"/>
    <property type="match status" value="1"/>
</dbReference>
<dbReference type="InterPro" id="IPR029069">
    <property type="entry name" value="HotDog_dom_sf"/>
</dbReference>
<dbReference type="SUPFAM" id="SSF54637">
    <property type="entry name" value="Thioesterase/thiol ester dehydrase-isomerase"/>
    <property type="match status" value="1"/>
</dbReference>
<proteinExistence type="predicted"/>
<accession>A0A3B0RHS9</accession>
<gene>
    <name evidence="1" type="ORF">MNBD_ALPHA02-2532</name>
</gene>
<dbReference type="Gene3D" id="3.10.129.10">
    <property type="entry name" value="Hotdog Thioesterase"/>
    <property type="match status" value="1"/>
</dbReference>
<protein>
    <recommendedName>
        <fullName evidence="2">4-hydroxybenzoyl-CoA thioesterase family active site</fullName>
    </recommendedName>
</protein>